<dbReference type="PROSITE" id="PS50294">
    <property type="entry name" value="WD_REPEATS_REGION"/>
    <property type="match status" value="5"/>
</dbReference>
<feature type="repeat" description="WD" evidence="6">
    <location>
        <begin position="170"/>
        <end position="211"/>
    </location>
</feature>
<dbReference type="SMART" id="SM00320">
    <property type="entry name" value="WD40"/>
    <property type="match status" value="6"/>
</dbReference>
<dbReference type="PANTHER" id="PTHR22847">
    <property type="entry name" value="WD40 REPEAT PROTEIN"/>
    <property type="match status" value="1"/>
</dbReference>
<evidence type="ECO:0000256" key="2">
    <source>
        <dbReference type="ARBA" id="ARBA00022737"/>
    </source>
</evidence>
<keyword evidence="2" id="KW-0677">Repeat</keyword>
<dbReference type="PROSITE" id="PS00678">
    <property type="entry name" value="WD_REPEATS_1"/>
    <property type="match status" value="3"/>
</dbReference>
<comment type="similarity">
    <text evidence="3">Belongs to the WD repeat MDV1/CAF4 family.</text>
</comment>
<proteinExistence type="inferred from homology"/>
<keyword evidence="10" id="KW-1185">Reference proteome</keyword>
<evidence type="ECO:0000256" key="1">
    <source>
        <dbReference type="ARBA" id="ARBA00022574"/>
    </source>
</evidence>
<protein>
    <recommendedName>
        <fullName evidence="4">Mitochondrial division protein 1</fullName>
    </recommendedName>
</protein>
<evidence type="ECO:0000256" key="6">
    <source>
        <dbReference type="PROSITE-ProRule" id="PRU00221"/>
    </source>
</evidence>
<dbReference type="PRINTS" id="PR00320">
    <property type="entry name" value="GPROTEINBRPT"/>
</dbReference>
<feature type="repeat" description="WD" evidence="6">
    <location>
        <begin position="213"/>
        <end position="254"/>
    </location>
</feature>
<keyword evidence="1 6" id="KW-0853">WD repeat</keyword>
<dbReference type="InterPro" id="IPR036322">
    <property type="entry name" value="WD40_repeat_dom_sf"/>
</dbReference>
<name>A0ABR0KT92_9PEZI</name>
<dbReference type="InterPro" id="IPR001680">
    <property type="entry name" value="WD40_rpt"/>
</dbReference>
<dbReference type="Gene3D" id="2.130.10.10">
    <property type="entry name" value="YVTN repeat-like/Quinoprotein amine dehydrogenase"/>
    <property type="match status" value="1"/>
</dbReference>
<dbReference type="InterPro" id="IPR019775">
    <property type="entry name" value="WD40_repeat_CS"/>
</dbReference>
<comment type="function">
    <text evidence="5">Involved in mitochondrial fission. Acts as an adapter protein required to form mitochondrial fission complexes. Formation of these complexes is required to promote constriction and fission of the mitochondrial compartment at a late step in mitochondrial division.</text>
</comment>
<dbReference type="InterPro" id="IPR015943">
    <property type="entry name" value="WD40/YVTN_repeat-like_dom_sf"/>
</dbReference>
<accession>A0ABR0KT92</accession>
<dbReference type="InterPro" id="IPR020472">
    <property type="entry name" value="WD40_PAC1"/>
</dbReference>
<dbReference type="Pfam" id="PF25175">
    <property type="entry name" value="Beta-prop_WDR5"/>
    <property type="match status" value="1"/>
</dbReference>
<feature type="compositionally biased region" description="Polar residues" evidence="7">
    <location>
        <begin position="25"/>
        <end position="35"/>
    </location>
</feature>
<dbReference type="EMBL" id="JAVRRA010024850">
    <property type="protein sequence ID" value="KAK5127746.1"/>
    <property type="molecule type" value="Genomic_DNA"/>
</dbReference>
<sequence>MPGSTPTSPFAGSIDITPKRKRTRTPNGYNGTLNGYDSPREPSEQESPRFQLAERPAQNQRSSDEAADCTIKIWNANTGRHEHTLEGHLAGISALAWSPDSNTLASGSDDKSIRLWDIATGKPHPTSLLGHHNYVYSLAFSPKGNMLVSGSYDEAVFLWDVRTARVMRSLPAHSDPVGGVDFVRDGTLLVSCSGDGLIRIWDTATGQCLRTLVHEDNAPVTSVRFSPNGRFVLAWTLDSSIRLWNYIEGRCVKTYQGHKNEKYSIVGAFGTYGEKDDPCSFVVSGSEDGEVVMWDVSSKNVLQRMKGHEGVVLGVDAHPMEQAIVSCGLDRTVRVWRHAATTANIAQEGGLEGHEDASNGAVPDANEKERSEHSWEE</sequence>
<reference evidence="9 10" key="1">
    <citation type="submission" date="2023-08" db="EMBL/GenBank/DDBJ databases">
        <title>Black Yeasts Isolated from many extreme environments.</title>
        <authorList>
            <person name="Coleine C."/>
            <person name="Stajich J.E."/>
            <person name="Selbmann L."/>
        </authorList>
    </citation>
    <scope>NUCLEOTIDE SEQUENCE [LARGE SCALE GENOMIC DNA]</scope>
    <source>
        <strain evidence="9 10">CCFEE 536</strain>
    </source>
</reference>
<feature type="repeat" description="WD" evidence="6">
    <location>
        <begin position="305"/>
        <end position="336"/>
    </location>
</feature>
<feature type="region of interest" description="Disordered" evidence="7">
    <location>
        <begin position="1"/>
        <end position="66"/>
    </location>
</feature>
<feature type="repeat" description="WD" evidence="6">
    <location>
        <begin position="280"/>
        <end position="304"/>
    </location>
</feature>
<evidence type="ECO:0000256" key="5">
    <source>
        <dbReference type="ARBA" id="ARBA00043913"/>
    </source>
</evidence>
<evidence type="ECO:0000256" key="7">
    <source>
        <dbReference type="SAM" id="MobiDB-lite"/>
    </source>
</evidence>
<dbReference type="PANTHER" id="PTHR22847:SF637">
    <property type="entry name" value="WD REPEAT DOMAIN 5B"/>
    <property type="match status" value="1"/>
</dbReference>
<feature type="repeat" description="WD" evidence="6">
    <location>
        <begin position="85"/>
        <end position="126"/>
    </location>
</feature>
<feature type="repeat" description="WD" evidence="6">
    <location>
        <begin position="128"/>
        <end position="169"/>
    </location>
</feature>
<feature type="compositionally biased region" description="Basic and acidic residues" evidence="7">
    <location>
        <begin position="365"/>
        <end position="377"/>
    </location>
</feature>
<feature type="compositionally biased region" description="Basic and acidic residues" evidence="7">
    <location>
        <begin position="38"/>
        <end position="47"/>
    </location>
</feature>
<evidence type="ECO:0000313" key="10">
    <source>
        <dbReference type="Proteomes" id="UP001357485"/>
    </source>
</evidence>
<comment type="caution">
    <text evidence="9">The sequence shown here is derived from an EMBL/GenBank/DDBJ whole genome shotgun (WGS) entry which is preliminary data.</text>
</comment>
<feature type="compositionally biased region" description="Polar residues" evidence="7">
    <location>
        <begin position="1"/>
        <end position="10"/>
    </location>
</feature>
<organism evidence="9 10">
    <name type="scientific">Cryomyces antarcticus</name>
    <dbReference type="NCBI Taxonomy" id="329879"/>
    <lineage>
        <taxon>Eukaryota</taxon>
        <taxon>Fungi</taxon>
        <taxon>Dikarya</taxon>
        <taxon>Ascomycota</taxon>
        <taxon>Pezizomycotina</taxon>
        <taxon>Dothideomycetes</taxon>
        <taxon>Dothideomycetes incertae sedis</taxon>
        <taxon>Cryomyces</taxon>
    </lineage>
</organism>
<dbReference type="SUPFAM" id="SSF50978">
    <property type="entry name" value="WD40 repeat-like"/>
    <property type="match status" value="1"/>
</dbReference>
<gene>
    <name evidence="9" type="primary">SWD3</name>
    <name evidence="9" type="ORF">LTR16_002732</name>
</gene>
<evidence type="ECO:0000259" key="8">
    <source>
        <dbReference type="Pfam" id="PF25175"/>
    </source>
</evidence>
<dbReference type="InterPro" id="IPR059122">
    <property type="entry name" value="Beta-prop_WDR5-like"/>
</dbReference>
<evidence type="ECO:0000313" key="9">
    <source>
        <dbReference type="EMBL" id="KAK5127746.1"/>
    </source>
</evidence>
<dbReference type="Proteomes" id="UP001357485">
    <property type="component" value="Unassembled WGS sequence"/>
</dbReference>
<feature type="domain" description="WDR5-like beta-propeller" evidence="8">
    <location>
        <begin position="66"/>
        <end position="337"/>
    </location>
</feature>
<feature type="region of interest" description="Disordered" evidence="7">
    <location>
        <begin position="347"/>
        <end position="377"/>
    </location>
</feature>
<dbReference type="CDD" id="cd00200">
    <property type="entry name" value="WD40"/>
    <property type="match status" value="1"/>
</dbReference>
<evidence type="ECO:0000256" key="3">
    <source>
        <dbReference type="ARBA" id="ARBA00038415"/>
    </source>
</evidence>
<evidence type="ECO:0000256" key="4">
    <source>
        <dbReference type="ARBA" id="ARBA00039789"/>
    </source>
</evidence>
<dbReference type="PROSITE" id="PS50082">
    <property type="entry name" value="WD_REPEATS_2"/>
    <property type="match status" value="6"/>
</dbReference>